<protein>
    <submittedName>
        <fullName evidence="2">Uncharacterized protein</fullName>
    </submittedName>
</protein>
<proteinExistence type="predicted"/>
<keyword evidence="1" id="KW-0732">Signal</keyword>
<accession>A0AAJ0CJM2</accession>
<evidence type="ECO:0000256" key="1">
    <source>
        <dbReference type="SAM" id="SignalP"/>
    </source>
</evidence>
<dbReference type="EMBL" id="JASWJB010000178">
    <property type="protein sequence ID" value="KAK2594189.1"/>
    <property type="molecule type" value="Genomic_DNA"/>
</dbReference>
<dbReference type="AlphaFoldDB" id="A0AAJ0CJM2"/>
<feature type="signal peptide" evidence="1">
    <location>
        <begin position="1"/>
        <end position="15"/>
    </location>
</feature>
<name>A0AAJ0CJM2_9HYPO</name>
<gene>
    <name evidence="2" type="ORF">QQS21_008128</name>
</gene>
<evidence type="ECO:0000313" key="3">
    <source>
        <dbReference type="Proteomes" id="UP001251528"/>
    </source>
</evidence>
<sequence>MQFLMLLLLAIPIAALPVEHATRDIDSVESADLLGDTLREAEENTYPRRDTSETHHYSFTNDLDIPVDRRGDISVDDGVVPVSKQQFDTNRLNNKFENWK</sequence>
<reference evidence="2" key="1">
    <citation type="submission" date="2023-06" db="EMBL/GenBank/DDBJ databases">
        <title>Conoideocrella luteorostrata (Hypocreales: Clavicipitaceae), a potential biocontrol fungus for elongate hemlock scale in United States Christmas tree production areas.</title>
        <authorList>
            <person name="Barrett H."/>
            <person name="Lovett B."/>
            <person name="Macias A.M."/>
            <person name="Stajich J.E."/>
            <person name="Kasson M.T."/>
        </authorList>
    </citation>
    <scope>NUCLEOTIDE SEQUENCE</scope>
    <source>
        <strain evidence="2">ARSEF 14590</strain>
    </source>
</reference>
<dbReference type="Proteomes" id="UP001251528">
    <property type="component" value="Unassembled WGS sequence"/>
</dbReference>
<organism evidence="2 3">
    <name type="scientific">Conoideocrella luteorostrata</name>
    <dbReference type="NCBI Taxonomy" id="1105319"/>
    <lineage>
        <taxon>Eukaryota</taxon>
        <taxon>Fungi</taxon>
        <taxon>Dikarya</taxon>
        <taxon>Ascomycota</taxon>
        <taxon>Pezizomycotina</taxon>
        <taxon>Sordariomycetes</taxon>
        <taxon>Hypocreomycetidae</taxon>
        <taxon>Hypocreales</taxon>
        <taxon>Clavicipitaceae</taxon>
        <taxon>Conoideocrella</taxon>
    </lineage>
</organism>
<evidence type="ECO:0000313" key="2">
    <source>
        <dbReference type="EMBL" id="KAK2594189.1"/>
    </source>
</evidence>
<comment type="caution">
    <text evidence="2">The sequence shown here is derived from an EMBL/GenBank/DDBJ whole genome shotgun (WGS) entry which is preliminary data.</text>
</comment>
<keyword evidence="3" id="KW-1185">Reference proteome</keyword>
<feature type="chain" id="PRO_5042575793" evidence="1">
    <location>
        <begin position="16"/>
        <end position="100"/>
    </location>
</feature>